<keyword evidence="1" id="KW-0808">Transferase</keyword>
<dbReference type="PANTHER" id="PTHR31270:SF1">
    <property type="entry name" value="GLUTAMINYL-PEPTIDE CYCLOTRANSFERASE"/>
    <property type="match status" value="1"/>
</dbReference>
<keyword evidence="2" id="KW-1185">Reference proteome</keyword>
<dbReference type="InterPro" id="IPR013783">
    <property type="entry name" value="Ig-like_fold"/>
</dbReference>
<dbReference type="InterPro" id="IPR007788">
    <property type="entry name" value="QCT"/>
</dbReference>
<dbReference type="Proteomes" id="UP000295215">
    <property type="component" value="Unassembled WGS sequence"/>
</dbReference>
<dbReference type="PANTHER" id="PTHR31270">
    <property type="entry name" value="GLUTAMINYL-PEPTIDE CYCLOTRANSFERASE"/>
    <property type="match status" value="1"/>
</dbReference>
<dbReference type="InterPro" id="IPR015943">
    <property type="entry name" value="WD40/YVTN_repeat-like_dom_sf"/>
</dbReference>
<dbReference type="GO" id="GO:0016603">
    <property type="term" value="F:glutaminyl-peptide cyclotransferase activity"/>
    <property type="evidence" value="ECO:0007669"/>
    <property type="project" value="InterPro"/>
</dbReference>
<dbReference type="Gene3D" id="2.130.10.10">
    <property type="entry name" value="YVTN repeat-like/Quinoprotein amine dehydrogenase"/>
    <property type="match status" value="1"/>
</dbReference>
<dbReference type="Pfam" id="PF05096">
    <property type="entry name" value="Glu_cyclase_2"/>
    <property type="match status" value="1"/>
</dbReference>
<dbReference type="OrthoDB" id="9783700at2"/>
<name>A0A4R7ETE1_9FLAO</name>
<reference evidence="1 2" key="1">
    <citation type="submission" date="2019-03" db="EMBL/GenBank/DDBJ databases">
        <title>Genomic Encyclopedia of Archaeal and Bacterial Type Strains, Phase II (KMG-II): from individual species to whole genera.</title>
        <authorList>
            <person name="Goeker M."/>
        </authorList>
    </citation>
    <scope>NUCLEOTIDE SEQUENCE [LARGE SCALE GENOMIC DNA]</scope>
    <source>
        <strain evidence="1 2">DSM 28213</strain>
    </source>
</reference>
<dbReference type="AlphaFoldDB" id="A0A4R7ETE1"/>
<accession>A0A4R7ETE1</accession>
<dbReference type="PROSITE" id="PS51257">
    <property type="entry name" value="PROKAR_LIPOPROTEIN"/>
    <property type="match status" value="1"/>
</dbReference>
<dbReference type="EMBL" id="SOAG01000018">
    <property type="protein sequence ID" value="TDS56881.1"/>
    <property type="molecule type" value="Genomic_DNA"/>
</dbReference>
<dbReference type="SUPFAM" id="SSF50969">
    <property type="entry name" value="YVTN repeat-like/Quinoprotein amine dehydrogenase"/>
    <property type="match status" value="1"/>
</dbReference>
<dbReference type="InterPro" id="IPR011044">
    <property type="entry name" value="Quino_amine_DH_bsu"/>
</dbReference>
<gene>
    <name evidence="1" type="ORF">C8P70_11830</name>
</gene>
<evidence type="ECO:0000313" key="1">
    <source>
        <dbReference type="EMBL" id="TDS56881.1"/>
    </source>
</evidence>
<dbReference type="Gene3D" id="2.60.40.10">
    <property type="entry name" value="Immunoglobulins"/>
    <property type="match status" value="1"/>
</dbReference>
<comment type="caution">
    <text evidence="1">The sequence shown here is derived from an EMBL/GenBank/DDBJ whole genome shotgun (WGS) entry which is preliminary data.</text>
</comment>
<protein>
    <submittedName>
        <fullName evidence="1">Glutamine cyclotransferase</fullName>
    </submittedName>
</protein>
<organism evidence="1 2">
    <name type="scientific">Myroides indicus</name>
    <dbReference type="NCBI Taxonomy" id="1323422"/>
    <lineage>
        <taxon>Bacteria</taxon>
        <taxon>Pseudomonadati</taxon>
        <taxon>Bacteroidota</taxon>
        <taxon>Flavobacteriia</taxon>
        <taxon>Flavobacteriales</taxon>
        <taxon>Flavobacteriaceae</taxon>
        <taxon>Myroides</taxon>
    </lineage>
</organism>
<evidence type="ECO:0000313" key="2">
    <source>
        <dbReference type="Proteomes" id="UP000295215"/>
    </source>
</evidence>
<sequence>MKKYNLLIALSLGIAFTSCDNQKNLEKNVLSINTSQLKQLYKGNESLKLNLELAQNTTIDSVSYYLNDKKIGTVTSNKILEYNLSKEKYGKVQIKGIAYASGNNKEVISNIEIVSPMVPKFLKYKLLNTFPHDQEAYTQGLEFYNGILYESTGNGEGGFTTTTGRGTGKKGISSVRQINYKTGEILKIHKLPMEIFGEGCTILNDKLYQLTYLNNEGYIYNPETLEKEKTFKYFKNMQGWGLCNDGESLYMTDGSEKIYKVDPKNFKELDYINVYTNNGPIGNVNELEWVNGKIYANVYGENAMAIIDPKTGAVEAAIDFSDLLHKTTYHEDRDVFNGIAYNPATKTFFVTGKNWDKMFEVEIVEE</sequence>
<proteinExistence type="predicted"/>
<dbReference type="RefSeq" id="WP_133712925.1">
    <property type="nucleotide sequence ID" value="NZ_SOAG01000018.1"/>
</dbReference>